<evidence type="ECO:0000256" key="2">
    <source>
        <dbReference type="SAM" id="Phobius"/>
    </source>
</evidence>
<keyword evidence="2" id="KW-1133">Transmembrane helix</keyword>
<accession>A0A9X2YSR0</accession>
<feature type="compositionally biased region" description="Pro residues" evidence="1">
    <location>
        <begin position="1"/>
        <end position="10"/>
    </location>
</feature>
<keyword evidence="2" id="KW-0472">Membrane</keyword>
<evidence type="ECO:0008006" key="5">
    <source>
        <dbReference type="Google" id="ProtNLM"/>
    </source>
</evidence>
<keyword evidence="2" id="KW-0812">Transmembrane</keyword>
<evidence type="ECO:0000256" key="1">
    <source>
        <dbReference type="SAM" id="MobiDB-lite"/>
    </source>
</evidence>
<feature type="compositionally biased region" description="Low complexity" evidence="1">
    <location>
        <begin position="179"/>
        <end position="189"/>
    </location>
</feature>
<evidence type="ECO:0000313" key="4">
    <source>
        <dbReference type="Proteomes" id="UP001140293"/>
    </source>
</evidence>
<proteinExistence type="predicted"/>
<evidence type="ECO:0000313" key="3">
    <source>
        <dbReference type="EMBL" id="MCV7172686.1"/>
    </source>
</evidence>
<keyword evidence="4" id="KW-1185">Reference proteome</keyword>
<comment type="caution">
    <text evidence="3">The sequence shown here is derived from an EMBL/GenBank/DDBJ whole genome shotgun (WGS) entry which is preliminary data.</text>
</comment>
<feature type="region of interest" description="Disordered" evidence="1">
    <location>
        <begin position="1"/>
        <end position="98"/>
    </location>
</feature>
<reference evidence="3" key="1">
    <citation type="submission" date="2020-07" db="EMBL/GenBank/DDBJ databases">
        <authorList>
            <person name="Pettersson B.M.F."/>
            <person name="Behra P.R.K."/>
            <person name="Ramesh M."/>
            <person name="Das S."/>
            <person name="Dasgupta S."/>
            <person name="Kirsebom L.A."/>
        </authorList>
    </citation>
    <scope>NUCLEOTIDE SEQUENCE</scope>
    <source>
        <strain evidence="3">DSM 44615</strain>
    </source>
</reference>
<gene>
    <name evidence="3" type="ORF">H7I41_22455</name>
</gene>
<reference evidence="3" key="2">
    <citation type="journal article" date="2022" name="BMC Genomics">
        <title>Comparative genome analysis of mycobacteria focusing on tRNA and non-coding RNA.</title>
        <authorList>
            <person name="Behra P.R.K."/>
            <person name="Pettersson B.M.F."/>
            <person name="Ramesh M."/>
            <person name="Das S."/>
            <person name="Dasgupta S."/>
            <person name="Kirsebom L.A."/>
        </authorList>
    </citation>
    <scope>NUCLEOTIDE SEQUENCE</scope>
    <source>
        <strain evidence="3">DSM 44615</strain>
    </source>
</reference>
<organism evidence="3 4">
    <name type="scientific">[Mycobacterium] manitobense</name>
    <dbReference type="NCBI Taxonomy" id="190147"/>
    <lineage>
        <taxon>Bacteria</taxon>
        <taxon>Bacillati</taxon>
        <taxon>Actinomycetota</taxon>
        <taxon>Actinomycetes</taxon>
        <taxon>Mycobacteriales</taxon>
        <taxon>Mycobacteriaceae</taxon>
        <taxon>Mycolicibacterium</taxon>
    </lineage>
</organism>
<dbReference type="RefSeq" id="WP_264014860.1">
    <property type="nucleotide sequence ID" value="NZ_JACKSJ010000195.1"/>
</dbReference>
<feature type="region of interest" description="Disordered" evidence="1">
    <location>
        <begin position="147"/>
        <end position="203"/>
    </location>
</feature>
<protein>
    <recommendedName>
        <fullName evidence="5">Serine/threonine protein kinase</fullName>
    </recommendedName>
</protein>
<dbReference type="EMBL" id="JACKSJ010000195">
    <property type="protein sequence ID" value="MCV7172686.1"/>
    <property type="molecule type" value="Genomic_DNA"/>
</dbReference>
<dbReference type="AlphaFoldDB" id="A0A9X2YSR0"/>
<sequence>MTWPPPPPASDPWESQTVPPGESPPRFDEPDDVSAPDPQPFEGGWDTPAGARVSKAGAAEPPFPVPAFDPDWNLGGERSPAVTAADEPPTTDAWETPADADAIELETVDQQPRSDAEDRTAAVPTFAGDAWETPSDPVIQPMAHVEPPAEAPGWESPRDPVVQPPVGAGHDQRLETRWETAGAPGGEPAAGPPPEYAATEGQWSGLYNAPPPVVPRPTGHAIPLRVLLIGGGALVALVLVVVVAMWLLKPSPAADTTAATTSEPAPVDTEAQDRLLRVVPRGYAPQACEPSDASGQAVARVSCAKNTDPGGPDTSTYTLYPDRAALDDAFESLVASSQVVVCPGRIQSPGPWRRNATPDKVSGTLLCALDQNRPTVSWTDVDEMFIGTVEAAPGGPTFDQLYSWWAAHS</sequence>
<name>A0A9X2YSR0_9MYCO</name>
<feature type="transmembrane region" description="Helical" evidence="2">
    <location>
        <begin position="226"/>
        <end position="248"/>
    </location>
</feature>
<dbReference type="Proteomes" id="UP001140293">
    <property type="component" value="Unassembled WGS sequence"/>
</dbReference>